<organism evidence="2 3">
    <name type="scientific">Thermocrispum agreste</name>
    <dbReference type="NCBI Taxonomy" id="37925"/>
    <lineage>
        <taxon>Bacteria</taxon>
        <taxon>Bacillati</taxon>
        <taxon>Actinomycetota</taxon>
        <taxon>Actinomycetes</taxon>
        <taxon>Pseudonocardiales</taxon>
        <taxon>Pseudonocardiaceae</taxon>
        <taxon>Thermocrispum</taxon>
    </lineage>
</organism>
<proteinExistence type="predicted"/>
<gene>
    <name evidence="2" type="ORF">DIU77_006915</name>
</gene>
<protein>
    <submittedName>
        <fullName evidence="2">Uncharacterized protein</fullName>
    </submittedName>
</protein>
<reference evidence="2 3" key="1">
    <citation type="journal article" date="2021" name="BMC Genomics">
        <title>Genome-resolved metagenome and metatranscriptome analyses of thermophilic composting reveal key bacterial players and their metabolic interactions.</title>
        <authorList>
            <person name="Braga L.P.P."/>
            <person name="Pereira R.V."/>
            <person name="Martins L.F."/>
            <person name="Moura L.M.S."/>
            <person name="Sanchez F.B."/>
            <person name="Patane J.S.L."/>
            <person name="da Silva A.M."/>
            <person name="Setubal J.C."/>
        </authorList>
    </citation>
    <scope>NUCLEOTIDE SEQUENCE [LARGE SCALE GENOMIC DNA]</scope>
    <source>
        <strain evidence="2">ZC4RG45</strain>
    </source>
</reference>
<dbReference type="Proteomes" id="UP000249324">
    <property type="component" value="Unassembled WGS sequence"/>
</dbReference>
<feature type="signal peptide" evidence="1">
    <location>
        <begin position="1"/>
        <end position="27"/>
    </location>
</feature>
<comment type="caution">
    <text evidence="2">The sequence shown here is derived from an EMBL/GenBank/DDBJ whole genome shotgun (WGS) entry which is preliminary data.</text>
</comment>
<name>A0ABD6FFT2_9PSEU</name>
<accession>A0ABD6FFT2</accession>
<evidence type="ECO:0000256" key="1">
    <source>
        <dbReference type="SAM" id="SignalP"/>
    </source>
</evidence>
<dbReference type="AlphaFoldDB" id="A0ABD6FFT2"/>
<feature type="chain" id="PRO_5044821299" evidence="1">
    <location>
        <begin position="28"/>
        <end position="54"/>
    </location>
</feature>
<evidence type="ECO:0000313" key="2">
    <source>
        <dbReference type="EMBL" id="MFO7191959.1"/>
    </source>
</evidence>
<sequence length="54" mass="5261">MAAAKRKAVRAAVAAALAFVATLGAGAAAEAAPVQPFIVGGEEADIEDYPFTGG</sequence>
<evidence type="ECO:0000313" key="3">
    <source>
        <dbReference type="Proteomes" id="UP000249324"/>
    </source>
</evidence>
<keyword evidence="1" id="KW-0732">Signal</keyword>
<dbReference type="EMBL" id="QGUI02000062">
    <property type="protein sequence ID" value="MFO7191959.1"/>
    <property type="molecule type" value="Genomic_DNA"/>
</dbReference>